<comment type="caution">
    <text evidence="1">The sequence shown here is derived from an EMBL/GenBank/DDBJ whole genome shotgun (WGS) entry which is preliminary data.</text>
</comment>
<protein>
    <submittedName>
        <fullName evidence="1">Uncharacterized protein</fullName>
    </submittedName>
</protein>
<dbReference type="Proteomes" id="UP001596317">
    <property type="component" value="Unassembled WGS sequence"/>
</dbReference>
<dbReference type="EMBL" id="JBHSWB010000002">
    <property type="protein sequence ID" value="MFC6663010.1"/>
    <property type="molecule type" value="Genomic_DNA"/>
</dbReference>
<evidence type="ECO:0000313" key="1">
    <source>
        <dbReference type="EMBL" id="MFC6663010.1"/>
    </source>
</evidence>
<accession>A0ABW1ZTJ1</accession>
<gene>
    <name evidence="1" type="ORF">ACFP90_23480</name>
</gene>
<reference evidence="2" key="1">
    <citation type="journal article" date="2019" name="Int. J. Syst. Evol. Microbiol.">
        <title>The Global Catalogue of Microorganisms (GCM) 10K type strain sequencing project: providing services to taxonomists for standard genome sequencing and annotation.</title>
        <authorList>
            <consortium name="The Broad Institute Genomics Platform"/>
            <consortium name="The Broad Institute Genome Sequencing Center for Infectious Disease"/>
            <person name="Wu L."/>
            <person name="Ma J."/>
        </authorList>
    </citation>
    <scope>NUCLEOTIDE SEQUENCE [LARGE SCALE GENOMIC DNA]</scope>
    <source>
        <strain evidence="2">CCUG 63830</strain>
    </source>
</reference>
<sequence>MTREKLLAELKRAFGVGRDAVSWAAQDQQPVAVVGLLHFRGAGAQLQVWTGRAWVAVRHLGELSQVLADASALQHAPVLDQS</sequence>
<dbReference type="RefSeq" id="WP_224612578.1">
    <property type="nucleotide sequence ID" value="NZ_JAIQXV010000029.1"/>
</dbReference>
<keyword evidence="2" id="KW-1185">Reference proteome</keyword>
<proteinExistence type="predicted"/>
<name>A0ABW1ZTJ1_9DEIO</name>
<evidence type="ECO:0000313" key="2">
    <source>
        <dbReference type="Proteomes" id="UP001596317"/>
    </source>
</evidence>
<organism evidence="1 2">
    <name type="scientific">Deinococcus multiflagellatus</name>
    <dbReference type="NCBI Taxonomy" id="1656887"/>
    <lineage>
        <taxon>Bacteria</taxon>
        <taxon>Thermotogati</taxon>
        <taxon>Deinococcota</taxon>
        <taxon>Deinococci</taxon>
        <taxon>Deinococcales</taxon>
        <taxon>Deinococcaceae</taxon>
        <taxon>Deinococcus</taxon>
    </lineage>
</organism>